<reference evidence="2" key="1">
    <citation type="submission" date="2016-07" db="EMBL/GenBank/DDBJ databases">
        <authorList>
            <person name="Florea S."/>
            <person name="Webb J.S."/>
            <person name="Jaromczyk J."/>
            <person name="Schardl C.L."/>
        </authorList>
    </citation>
    <scope>NUCLEOTIDE SEQUENCE [LARGE SCALE GENOMIC DNA]</scope>
    <source>
        <strain evidence="2">MIT 01-6242</strain>
    </source>
</reference>
<dbReference type="Proteomes" id="UP000092884">
    <property type="component" value="Chromosome"/>
</dbReference>
<accession>A0A1B1U6F2</accession>
<dbReference type="EMBL" id="CP016503">
    <property type="protein sequence ID" value="ANV98377.1"/>
    <property type="molecule type" value="Genomic_DNA"/>
</dbReference>
<name>A0A1B1U6F2_9HELI</name>
<protein>
    <submittedName>
        <fullName evidence="1">Uncharacterized protein</fullName>
    </submittedName>
</protein>
<proteinExistence type="predicted"/>
<evidence type="ECO:0000313" key="1">
    <source>
        <dbReference type="EMBL" id="ANV98377.1"/>
    </source>
</evidence>
<dbReference type="OrthoDB" id="5319096at2"/>
<dbReference type="AlphaFoldDB" id="A0A1B1U6F2"/>
<sequence>MLHFLENPLAPTDTKTIILGYIENLEAFRNRIVFAPVFEMSKQQVVYEIGAEEGVVALLAYYLCADRSVLPELDIGYLSAESNVGEEELEGVLEFLGGGRFNIVVSESFLKHFAYANMLAFLAEICKQRECQIFADLPKCRTPMELPQSDGSFVFVRRGDNRLSFSRQFAKSAKLTDGERVKLSLKGLEVEVECREDSDLKGTIGVLEIREDYPFYPYQKILVHRGN</sequence>
<dbReference type="STRING" id="222136.BBW65_06015"/>
<organism evidence="1 2">
    <name type="scientific">Helicobacter enhydrae</name>
    <dbReference type="NCBI Taxonomy" id="222136"/>
    <lineage>
        <taxon>Bacteria</taxon>
        <taxon>Pseudomonadati</taxon>
        <taxon>Campylobacterota</taxon>
        <taxon>Epsilonproteobacteria</taxon>
        <taxon>Campylobacterales</taxon>
        <taxon>Helicobacteraceae</taxon>
        <taxon>Helicobacter</taxon>
    </lineage>
</organism>
<keyword evidence="2" id="KW-1185">Reference proteome</keyword>
<gene>
    <name evidence="1" type="ORF">BBW65_06015</name>
</gene>
<evidence type="ECO:0000313" key="2">
    <source>
        <dbReference type="Proteomes" id="UP000092884"/>
    </source>
</evidence>
<dbReference type="KEGG" id="het:BBW65_06015"/>